<sequence>MLMVGSKGTFTYCSALGTSVVDYAITDMDPSYISAFTVRPQTPLTDHCQINVYLKRIIEQIAESEPCKLYRLQVISIGS</sequence>
<evidence type="ECO:0008006" key="2">
    <source>
        <dbReference type="Google" id="ProtNLM"/>
    </source>
</evidence>
<organism evidence="1">
    <name type="scientific">Anguilla anguilla</name>
    <name type="common">European freshwater eel</name>
    <name type="synonym">Muraena anguilla</name>
    <dbReference type="NCBI Taxonomy" id="7936"/>
    <lineage>
        <taxon>Eukaryota</taxon>
        <taxon>Metazoa</taxon>
        <taxon>Chordata</taxon>
        <taxon>Craniata</taxon>
        <taxon>Vertebrata</taxon>
        <taxon>Euteleostomi</taxon>
        <taxon>Actinopterygii</taxon>
        <taxon>Neopterygii</taxon>
        <taxon>Teleostei</taxon>
        <taxon>Anguilliformes</taxon>
        <taxon>Anguillidae</taxon>
        <taxon>Anguilla</taxon>
    </lineage>
</organism>
<protein>
    <recommendedName>
        <fullName evidence="2">Endonuclease/exonuclease/phosphatase domain-containing protein</fullName>
    </recommendedName>
</protein>
<accession>A0A0E9WKT0</accession>
<reference evidence="1" key="1">
    <citation type="submission" date="2014-11" db="EMBL/GenBank/DDBJ databases">
        <authorList>
            <person name="Amaro Gonzalez C."/>
        </authorList>
    </citation>
    <scope>NUCLEOTIDE SEQUENCE</scope>
</reference>
<dbReference type="EMBL" id="GBXM01017568">
    <property type="protein sequence ID" value="JAH91009.1"/>
    <property type="molecule type" value="Transcribed_RNA"/>
</dbReference>
<proteinExistence type="predicted"/>
<name>A0A0E9WKT0_ANGAN</name>
<evidence type="ECO:0000313" key="1">
    <source>
        <dbReference type="EMBL" id="JAH91009.1"/>
    </source>
</evidence>
<reference evidence="1" key="2">
    <citation type="journal article" date="2015" name="Fish Shellfish Immunol.">
        <title>Early steps in the European eel (Anguilla anguilla)-Vibrio vulnificus interaction in the gills: Role of the RtxA13 toxin.</title>
        <authorList>
            <person name="Callol A."/>
            <person name="Pajuelo D."/>
            <person name="Ebbesson L."/>
            <person name="Teles M."/>
            <person name="MacKenzie S."/>
            <person name="Amaro C."/>
        </authorList>
    </citation>
    <scope>NUCLEOTIDE SEQUENCE</scope>
</reference>
<dbReference type="AlphaFoldDB" id="A0A0E9WKT0"/>